<reference evidence="6" key="2">
    <citation type="submission" date="2025-08" db="UniProtKB">
        <authorList>
            <consortium name="Ensembl"/>
        </authorList>
    </citation>
    <scope>IDENTIFICATION</scope>
</reference>
<dbReference type="InterPro" id="IPR000533">
    <property type="entry name" value="Tropomyosin"/>
</dbReference>
<reference evidence="6 7" key="1">
    <citation type="journal article" date="2011" name="Nature">
        <title>A high-resolution map of human evolutionary constraint using 29 mammals.</title>
        <authorList>
            <person name="Lindblad-Toh K."/>
            <person name="Garber M."/>
            <person name="Zuk O."/>
            <person name="Lin M.F."/>
            <person name="Parker B.J."/>
            <person name="Washietl S."/>
            <person name="Kheradpour P."/>
            <person name="Ernst J."/>
            <person name="Jordan G."/>
            <person name="Mauceli E."/>
            <person name="Ward L.D."/>
            <person name="Lowe C.B."/>
            <person name="Holloway A.K."/>
            <person name="Clamp M."/>
            <person name="Gnerre S."/>
            <person name="Alfoldi J."/>
            <person name="Beal K."/>
            <person name="Chang J."/>
            <person name="Clawson H."/>
            <person name="Cuff J."/>
            <person name="Di Palma F."/>
            <person name="Fitzgerald S."/>
            <person name="Flicek P."/>
            <person name="Guttman M."/>
            <person name="Hubisz M.J."/>
            <person name="Jaffe D.B."/>
            <person name="Jungreis I."/>
            <person name="Kent W.J."/>
            <person name="Kostka D."/>
            <person name="Lara M."/>
            <person name="Martins A.L."/>
            <person name="Massingham T."/>
            <person name="Moltke I."/>
            <person name="Raney B.J."/>
            <person name="Rasmussen M.D."/>
            <person name="Robinson J."/>
            <person name="Stark A."/>
            <person name="Vilella A.J."/>
            <person name="Wen J."/>
            <person name="Xie X."/>
            <person name="Zody M.C."/>
            <person name="Baldwin J."/>
            <person name="Bloom T."/>
            <person name="Chin C.W."/>
            <person name="Heiman D."/>
            <person name="Nicol R."/>
            <person name="Nusbaum C."/>
            <person name="Young S."/>
            <person name="Wilkinson J."/>
            <person name="Worley K.C."/>
            <person name="Kovar C.L."/>
            <person name="Muzny D.M."/>
            <person name="Gibbs R.A."/>
            <person name="Cree A."/>
            <person name="Dihn H.H."/>
            <person name="Fowler G."/>
            <person name="Jhangiani S."/>
            <person name="Joshi V."/>
            <person name="Lee S."/>
            <person name="Lewis L.R."/>
            <person name="Nazareth L.V."/>
            <person name="Okwuonu G."/>
            <person name="Santibanez J."/>
            <person name="Warren W.C."/>
            <person name="Mardis E.R."/>
            <person name="Weinstock G.M."/>
            <person name="Wilson R.K."/>
            <person name="Delehaunty K."/>
            <person name="Dooling D."/>
            <person name="Fronik C."/>
            <person name="Fulton L."/>
            <person name="Fulton B."/>
            <person name="Graves T."/>
            <person name="Minx P."/>
            <person name="Sodergren E."/>
            <person name="Birney E."/>
            <person name="Margulies E.H."/>
            <person name="Herrero J."/>
            <person name="Green E.D."/>
            <person name="Haussler D."/>
            <person name="Siepel A."/>
            <person name="Goldman N."/>
            <person name="Pollard K.S."/>
            <person name="Pedersen J.S."/>
            <person name="Lander E.S."/>
            <person name="Kellis M."/>
        </authorList>
    </citation>
    <scope>NUCLEOTIDE SEQUENCE [LARGE SCALE GENOMIC DNA]</scope>
</reference>
<keyword evidence="2 5" id="KW-0175">Coiled coil</keyword>
<keyword evidence="7" id="KW-1185">Reference proteome</keyword>
<dbReference type="Gene3D" id="1.20.5.400">
    <property type="match status" value="1"/>
</dbReference>
<dbReference type="GeneTree" id="ENSGT01030000234542"/>
<comment type="similarity">
    <text evidence="1">Belongs to the tropomyosin family.</text>
</comment>
<evidence type="ECO:0000256" key="2">
    <source>
        <dbReference type="ARBA" id="ARBA00023054"/>
    </source>
</evidence>
<feature type="coiled-coil region" evidence="5">
    <location>
        <begin position="21"/>
        <end position="135"/>
    </location>
</feature>
<evidence type="ECO:0008006" key="8">
    <source>
        <dbReference type="Google" id="ProtNLM"/>
    </source>
</evidence>
<sequence length="146" mass="16948">MAGITTIEAVKCKIQVPQPQADDARERAERLQWEVEGERRAREQAEAEVASWNHRIQLVEEELDRAQERLATALQKLDAAEEKYSQKEDQYEEEVKILTDKLKEADRAEFAERSVAKLEKTIGDLEDKLKCTKEKHLCAQRRLDLT</sequence>
<reference evidence="6" key="3">
    <citation type="submission" date="2025-09" db="UniProtKB">
        <authorList>
            <consortium name="Ensembl"/>
        </authorList>
    </citation>
    <scope>IDENTIFICATION</scope>
</reference>
<evidence type="ECO:0000313" key="7">
    <source>
        <dbReference type="Proteomes" id="UP000001074"/>
    </source>
</evidence>
<protein>
    <recommendedName>
        <fullName evidence="8">Tropomyosin 3</fullName>
    </recommendedName>
</protein>
<organism evidence="6 7">
    <name type="scientific">Myotis lucifugus</name>
    <name type="common">Little brown bat</name>
    <dbReference type="NCBI Taxonomy" id="59463"/>
    <lineage>
        <taxon>Eukaryota</taxon>
        <taxon>Metazoa</taxon>
        <taxon>Chordata</taxon>
        <taxon>Craniata</taxon>
        <taxon>Vertebrata</taxon>
        <taxon>Euteleostomi</taxon>
        <taxon>Mammalia</taxon>
        <taxon>Eutheria</taxon>
        <taxon>Laurasiatheria</taxon>
        <taxon>Chiroptera</taxon>
        <taxon>Yangochiroptera</taxon>
        <taxon>Vespertilionidae</taxon>
        <taxon>Myotis</taxon>
    </lineage>
</organism>
<dbReference type="Gene3D" id="1.20.5.340">
    <property type="match status" value="1"/>
</dbReference>
<dbReference type="GO" id="GO:0003779">
    <property type="term" value="F:actin binding"/>
    <property type="evidence" value="ECO:0007669"/>
    <property type="project" value="UniProtKB-KW"/>
</dbReference>
<dbReference type="EMBL" id="AAPE02012578">
    <property type="status" value="NOT_ANNOTATED_CDS"/>
    <property type="molecule type" value="Genomic_DNA"/>
</dbReference>
<dbReference type="HOGENOM" id="CLU_055027_3_0_1"/>
<dbReference type="Proteomes" id="UP000001074">
    <property type="component" value="Unassembled WGS sequence"/>
</dbReference>
<dbReference type="AlphaFoldDB" id="G1Q5R6"/>
<evidence type="ECO:0000256" key="5">
    <source>
        <dbReference type="SAM" id="Coils"/>
    </source>
</evidence>
<dbReference type="PANTHER" id="PTHR19269">
    <property type="entry name" value="TROPOMYOSIN"/>
    <property type="match status" value="1"/>
</dbReference>
<evidence type="ECO:0000256" key="3">
    <source>
        <dbReference type="ARBA" id="ARBA00023179"/>
    </source>
</evidence>
<dbReference type="Pfam" id="PF00261">
    <property type="entry name" value="Tropomyosin"/>
    <property type="match status" value="1"/>
</dbReference>
<dbReference type="Ensembl" id="ENSMLUT00000024357.1">
    <property type="protein sequence ID" value="ENSMLUP00000019049.1"/>
    <property type="gene ID" value="ENSMLUG00000026615.1"/>
</dbReference>
<keyword evidence="4" id="KW-0009">Actin-binding</keyword>
<name>G1Q5R6_MYOLU</name>
<evidence type="ECO:0000313" key="6">
    <source>
        <dbReference type="Ensembl" id="ENSMLUP00000019049.1"/>
    </source>
</evidence>
<dbReference type="SUPFAM" id="SSF57997">
    <property type="entry name" value="Tropomyosin"/>
    <property type="match status" value="1"/>
</dbReference>
<proteinExistence type="inferred from homology"/>
<keyword evidence="3" id="KW-0514">Muscle protein</keyword>
<accession>G1Q5R6</accession>
<evidence type="ECO:0000256" key="4">
    <source>
        <dbReference type="ARBA" id="ARBA00023203"/>
    </source>
</evidence>
<evidence type="ECO:0000256" key="1">
    <source>
        <dbReference type="ARBA" id="ARBA00009036"/>
    </source>
</evidence>